<sequence>MIGENTNRTPALWLSPNDSKPTLNCSVNNNWNHLIPAESSLELSKWYHIAYTLSEPQNRMEVYKNGKLVGYTDVKDIKFNEFPLKIGHSDGYTDFQGQMRISNPISTKVAYLMFSDYLEIFSEPTYFPTNKKTIQHNDLPSVTNELSVTFQLNLEKHDPNWISEDEHHARTPAFWLSPNDSKPHHNCSVNNNWNHNISAGNNLELNKWYHITYTLSVPQKRMELYVDGELVGYTDVKDIIFNEFPLKIGHSGNYTDFQGQMSVESQIFISAKVVYLMFSDYLEIFSEPTYFPTNKKTMQHNELPSVTNELSVAFRLNLERHDSNWITIFIKGEDEQQARTPALFLSPNDSKPLPNCSVNNNWNHNISVGNNIELNKWYHIAYTLSEPQKRMEFYVNGELVGYNDVKDIIFNEFPLKIGYSDKYSDFKGQMRELTIRKQVPNNYFSSK</sequence>
<accession>A0ABM8W1D9</accession>
<reference evidence="1 2" key="1">
    <citation type="submission" date="2021-06" db="EMBL/GenBank/DDBJ databases">
        <authorList>
            <person name="Kallberg Y."/>
            <person name="Tangrot J."/>
            <person name="Rosling A."/>
        </authorList>
    </citation>
    <scope>NUCLEOTIDE SEQUENCE [LARGE SCALE GENOMIC DNA]</scope>
    <source>
        <strain evidence="1 2">120-4 pot B 10/14</strain>
    </source>
</reference>
<dbReference type="Pfam" id="PF13385">
    <property type="entry name" value="Laminin_G_3"/>
    <property type="match status" value="3"/>
</dbReference>
<dbReference type="Proteomes" id="UP000789901">
    <property type="component" value="Unassembled WGS sequence"/>
</dbReference>
<organism evidence="1 2">
    <name type="scientific">Gigaspora margarita</name>
    <dbReference type="NCBI Taxonomy" id="4874"/>
    <lineage>
        <taxon>Eukaryota</taxon>
        <taxon>Fungi</taxon>
        <taxon>Fungi incertae sedis</taxon>
        <taxon>Mucoromycota</taxon>
        <taxon>Glomeromycotina</taxon>
        <taxon>Glomeromycetes</taxon>
        <taxon>Diversisporales</taxon>
        <taxon>Gigasporaceae</taxon>
        <taxon>Gigaspora</taxon>
    </lineage>
</organism>
<name>A0ABM8W1D9_GIGMA</name>
<dbReference type="InterPro" id="IPR013320">
    <property type="entry name" value="ConA-like_dom_sf"/>
</dbReference>
<dbReference type="Gene3D" id="2.60.120.200">
    <property type="match status" value="3"/>
</dbReference>
<proteinExistence type="predicted"/>
<dbReference type="EMBL" id="CAJVQB010000645">
    <property type="protein sequence ID" value="CAG8499987.1"/>
    <property type="molecule type" value="Genomic_DNA"/>
</dbReference>
<evidence type="ECO:0000313" key="1">
    <source>
        <dbReference type="EMBL" id="CAG8499987.1"/>
    </source>
</evidence>
<keyword evidence="2" id="KW-1185">Reference proteome</keyword>
<protein>
    <submittedName>
        <fullName evidence="1">37147_t:CDS:1</fullName>
    </submittedName>
</protein>
<gene>
    <name evidence="1" type="ORF">GMARGA_LOCUS2151</name>
</gene>
<evidence type="ECO:0000313" key="2">
    <source>
        <dbReference type="Proteomes" id="UP000789901"/>
    </source>
</evidence>
<dbReference type="SUPFAM" id="SSF49899">
    <property type="entry name" value="Concanavalin A-like lectins/glucanases"/>
    <property type="match status" value="3"/>
</dbReference>
<comment type="caution">
    <text evidence="1">The sequence shown here is derived from an EMBL/GenBank/DDBJ whole genome shotgun (WGS) entry which is preliminary data.</text>
</comment>